<dbReference type="PROSITE" id="PS51257">
    <property type="entry name" value="PROKAR_LIPOPROTEIN"/>
    <property type="match status" value="1"/>
</dbReference>
<reference evidence="2" key="1">
    <citation type="journal article" date="2020" name="Microorganisms">
        <title>Reliable Identification of Environmental Pseudomonas Isolates Using the rpoD Gene.</title>
        <authorList>
            <consortium name="The Broad Institute Genome Sequencing Platform"/>
            <person name="Girard L."/>
            <person name="Lood C."/>
            <person name="Rokni-Zadeh H."/>
            <person name="van Noort V."/>
            <person name="Lavigne R."/>
            <person name="De Mot R."/>
        </authorList>
    </citation>
    <scope>NUCLEOTIDE SEQUENCE</scope>
    <source>
        <strain evidence="2">BW13M1</strain>
    </source>
</reference>
<reference evidence="2" key="2">
    <citation type="submission" date="2020-07" db="EMBL/GenBank/DDBJ databases">
        <authorList>
            <person name="Lood C."/>
            <person name="Girard L."/>
        </authorList>
    </citation>
    <scope>NUCLEOTIDE SEQUENCE</scope>
    <source>
        <strain evidence="2">BW13M1</strain>
    </source>
</reference>
<comment type="caution">
    <text evidence="2">The sequence shown here is derived from an EMBL/GenBank/DDBJ whole genome shotgun (WGS) entry which is preliminary data.</text>
</comment>
<sequence length="202" mass="23027">MLRHNLPALLVLSLLLSLTGCNGLPSSNATDSAPLGPVRPDSEARTTWITQILAQDPLASQDRQPPPRQSNAQIVDALRQKRDLKLPDAYWAQWQRNLDTFDAEASRHKEAQRARYIATFSDQLKRVDDTTLQRLASAPDTLDAATRDAWKQRLIERYSRYIIDSKVGRDILDAHLRRMALMDRQFGVCDLDSHCWDRTPKP</sequence>
<accession>A0A923K318</accession>
<protein>
    <recommendedName>
        <fullName evidence="3">Lipoprotein</fullName>
    </recommendedName>
</protein>
<proteinExistence type="predicted"/>
<dbReference type="AlphaFoldDB" id="A0A923K318"/>
<evidence type="ECO:0008006" key="3">
    <source>
        <dbReference type="Google" id="ProtNLM"/>
    </source>
</evidence>
<dbReference type="RefSeq" id="WP_186734660.1">
    <property type="nucleotide sequence ID" value="NZ_JABWRJ020000001.1"/>
</dbReference>
<evidence type="ECO:0000256" key="1">
    <source>
        <dbReference type="SAM" id="SignalP"/>
    </source>
</evidence>
<keyword evidence="1" id="KW-0732">Signal</keyword>
<dbReference type="EMBL" id="JABWRJ010000036">
    <property type="protein sequence ID" value="MBC3448356.1"/>
    <property type="molecule type" value="Genomic_DNA"/>
</dbReference>
<organism evidence="2">
    <name type="scientific">Pseudomonas peradeniyensis</name>
    <dbReference type="NCBI Taxonomy" id="2745488"/>
    <lineage>
        <taxon>Bacteria</taxon>
        <taxon>Pseudomonadati</taxon>
        <taxon>Pseudomonadota</taxon>
        <taxon>Gammaproteobacteria</taxon>
        <taxon>Pseudomonadales</taxon>
        <taxon>Pseudomonadaceae</taxon>
        <taxon>Pseudomonas</taxon>
    </lineage>
</organism>
<name>A0A923K318_9PSED</name>
<feature type="signal peptide" evidence="1">
    <location>
        <begin position="1"/>
        <end position="23"/>
    </location>
</feature>
<evidence type="ECO:0000313" key="2">
    <source>
        <dbReference type="EMBL" id="MBC3448356.1"/>
    </source>
</evidence>
<gene>
    <name evidence="2" type="ORF">HU751_21490</name>
</gene>
<feature type="chain" id="PRO_5036908826" description="Lipoprotein" evidence="1">
    <location>
        <begin position="24"/>
        <end position="202"/>
    </location>
</feature>